<dbReference type="Pfam" id="PF02620">
    <property type="entry name" value="YceD"/>
    <property type="match status" value="1"/>
</dbReference>
<accession>A0AAU8Q8J3</accession>
<gene>
    <name evidence="2" type="ORF">CP258_06925</name>
</gene>
<feature type="compositionally biased region" description="Basic and acidic residues" evidence="1">
    <location>
        <begin position="157"/>
        <end position="166"/>
    </location>
</feature>
<feature type="region of interest" description="Disordered" evidence="1">
    <location>
        <begin position="142"/>
        <end position="167"/>
    </location>
</feature>
<dbReference type="EMBL" id="CP003540">
    <property type="protein sequence ID" value="AFK16984.1"/>
    <property type="molecule type" value="Genomic_DNA"/>
</dbReference>
<protein>
    <submittedName>
        <fullName evidence="2">DUF177 domain-containing protein</fullName>
    </submittedName>
</protein>
<dbReference type="InterPro" id="IPR003772">
    <property type="entry name" value="YceD"/>
</dbReference>
<dbReference type="Proteomes" id="UP000006465">
    <property type="component" value="Chromosome"/>
</dbReference>
<evidence type="ECO:0000256" key="1">
    <source>
        <dbReference type="SAM" id="MobiDB-lite"/>
    </source>
</evidence>
<dbReference type="AlphaFoldDB" id="A0AAU8Q8J3"/>
<proteinExistence type="predicted"/>
<organism evidence="2 3">
    <name type="scientific">Corynebacterium pseudotuberculosis 258</name>
    <dbReference type="NCBI Taxonomy" id="1168865"/>
    <lineage>
        <taxon>Bacteria</taxon>
        <taxon>Bacillati</taxon>
        <taxon>Actinomycetota</taxon>
        <taxon>Actinomycetes</taxon>
        <taxon>Mycobacteriales</taxon>
        <taxon>Corynebacteriaceae</taxon>
        <taxon>Corynebacterium</taxon>
    </lineage>
</organism>
<evidence type="ECO:0000313" key="2">
    <source>
        <dbReference type="EMBL" id="AFK16984.1"/>
    </source>
</evidence>
<evidence type="ECO:0000313" key="3">
    <source>
        <dbReference type="Proteomes" id="UP000006465"/>
    </source>
</evidence>
<reference evidence="2 3" key="1">
    <citation type="journal article" date="2013" name="J. Biotechnol.">
        <title>Genome sequence of Corynebacterium pseudotuberculosis biovar equi strain 258 and prediction of antigenic targets to improve biotechnological vaccine production.</title>
        <authorList>
            <person name="Soares S.C."/>
            <person name="Trost E."/>
            <person name="Ramos R.T."/>
            <person name="Carneiro A.R."/>
            <person name="Santos A.R."/>
            <person name="Pinto A.C."/>
            <person name="Barbosa E."/>
            <person name="Aburjaile F."/>
            <person name="Ali A."/>
            <person name="Diniz C.A."/>
            <person name="Hassan S.S."/>
            <person name="Fiaux K."/>
            <person name="Guimaraes L.C."/>
            <person name="Bakhtiar S.M."/>
            <person name="Pereira U."/>
            <person name="Almeida S.S."/>
            <person name="Abreu V.A."/>
            <person name="Rocha F.S."/>
            <person name="Dorella F.A."/>
            <person name="Miyoshi A."/>
            <person name="Silva A."/>
            <person name="Azevedo V."/>
            <person name="Tauch A."/>
        </authorList>
    </citation>
    <scope>NUCLEOTIDE SEQUENCE [LARGE SCALE GENOMIC DNA]</scope>
    <source>
        <strain evidence="2 3">258</strain>
    </source>
</reference>
<name>A0AAU8Q8J3_CORPS</name>
<dbReference type="KEGG" id="coe:CP258_06925"/>
<sequence length="175" mass="18698">MNDSSPFIFNVSSLLRGSAMPETFTQTGPSPVRIGPAMIGIPEGGPVQVDATLIPLGDAVMAEATIRAELEGECARCLKLLTPDAEFHVKEVFAATDDFIQGEDNEEDDDVSKIVGDSIDLLQIVIDEAGMNLPFNPVCESGCDDSESDVPAPDGVSGEKQDRTDPRWAGLEKFL</sequence>